<dbReference type="AlphaFoldDB" id="A0AAV8QM64"/>
<evidence type="ECO:0000256" key="5">
    <source>
        <dbReference type="SAM" id="MobiDB-lite"/>
    </source>
</evidence>
<keyword evidence="3" id="KW-0804">Transcription</keyword>
<organism evidence="7 8">
    <name type="scientific">Ensete ventricosum</name>
    <name type="common">Abyssinian banana</name>
    <name type="synonym">Musa ensete</name>
    <dbReference type="NCBI Taxonomy" id="4639"/>
    <lineage>
        <taxon>Eukaryota</taxon>
        <taxon>Viridiplantae</taxon>
        <taxon>Streptophyta</taxon>
        <taxon>Embryophyta</taxon>
        <taxon>Tracheophyta</taxon>
        <taxon>Spermatophyta</taxon>
        <taxon>Magnoliopsida</taxon>
        <taxon>Liliopsida</taxon>
        <taxon>Zingiberales</taxon>
        <taxon>Musaceae</taxon>
        <taxon>Ensete</taxon>
    </lineage>
</organism>
<evidence type="ECO:0000256" key="1">
    <source>
        <dbReference type="ARBA" id="ARBA00023015"/>
    </source>
</evidence>
<feature type="domain" description="NAC" evidence="6">
    <location>
        <begin position="4"/>
        <end position="163"/>
    </location>
</feature>
<dbReference type="GO" id="GO:0006355">
    <property type="term" value="P:regulation of DNA-templated transcription"/>
    <property type="evidence" value="ECO:0007669"/>
    <property type="project" value="InterPro"/>
</dbReference>
<evidence type="ECO:0000313" key="8">
    <source>
        <dbReference type="Proteomes" id="UP001222027"/>
    </source>
</evidence>
<keyword evidence="8" id="KW-1185">Reference proteome</keyword>
<evidence type="ECO:0000259" key="6">
    <source>
        <dbReference type="PROSITE" id="PS51005"/>
    </source>
</evidence>
<gene>
    <name evidence="7" type="ORF">OPV22_020819</name>
</gene>
<protein>
    <recommendedName>
        <fullName evidence="6">NAC domain-containing protein</fullName>
    </recommendedName>
</protein>
<dbReference type="PANTHER" id="PTHR31744">
    <property type="entry name" value="PROTEIN CUP-SHAPED COTYLEDON 2-RELATED"/>
    <property type="match status" value="1"/>
</dbReference>
<feature type="region of interest" description="Disordered" evidence="5">
    <location>
        <begin position="172"/>
        <end position="231"/>
    </location>
</feature>
<evidence type="ECO:0000256" key="4">
    <source>
        <dbReference type="ARBA" id="ARBA00023242"/>
    </source>
</evidence>
<evidence type="ECO:0000256" key="3">
    <source>
        <dbReference type="ARBA" id="ARBA00023163"/>
    </source>
</evidence>
<keyword evidence="2" id="KW-0238">DNA-binding</keyword>
<sequence length="250" mass="28273">MSTVPPGYRFYPTEEELIGFYLQNKLENSREDMEQVIPVVDIYCFDPWQLPPMSGEPCRRDGEQWFFFCPRREREARGGRPTRTTPSGYWKATGSPSLVYSSANRVMGVKKTMVFYQGRAPTGTKTEWKMNEYRAVEEGASSISTSLASQTRSEYCLCRMYTKSECIRLFDRRPSSSSSSSSSSAAAAAAAATNTDAQRMPEVLPSGWFPASANRPSSYGDSSRRSVRQSGEDDLWLITDDECYSLQDWF</sequence>
<keyword evidence="4" id="KW-0539">Nucleus</keyword>
<evidence type="ECO:0000313" key="7">
    <source>
        <dbReference type="EMBL" id="KAJ8477092.1"/>
    </source>
</evidence>
<name>A0AAV8QM64_ENSVE</name>
<dbReference type="PROSITE" id="PS51005">
    <property type="entry name" value="NAC"/>
    <property type="match status" value="1"/>
</dbReference>
<reference evidence="7 8" key="1">
    <citation type="submission" date="2022-12" db="EMBL/GenBank/DDBJ databases">
        <title>Chromosome-scale assembly of the Ensete ventricosum genome.</title>
        <authorList>
            <person name="Dussert Y."/>
            <person name="Stocks J."/>
            <person name="Wendawek A."/>
            <person name="Woldeyes F."/>
            <person name="Nichols R.A."/>
            <person name="Borrell J.S."/>
        </authorList>
    </citation>
    <scope>NUCLEOTIDE SEQUENCE [LARGE SCALE GENOMIC DNA]</scope>
    <source>
        <strain evidence="8">cv. Maze</strain>
        <tissue evidence="7">Seeds</tissue>
    </source>
</reference>
<dbReference type="Pfam" id="PF02365">
    <property type="entry name" value="NAM"/>
    <property type="match status" value="1"/>
</dbReference>
<proteinExistence type="predicted"/>
<dbReference type="GO" id="GO:0003677">
    <property type="term" value="F:DNA binding"/>
    <property type="evidence" value="ECO:0007669"/>
    <property type="project" value="UniProtKB-KW"/>
</dbReference>
<evidence type="ECO:0000256" key="2">
    <source>
        <dbReference type="ARBA" id="ARBA00023125"/>
    </source>
</evidence>
<dbReference type="InterPro" id="IPR036093">
    <property type="entry name" value="NAC_dom_sf"/>
</dbReference>
<dbReference type="Proteomes" id="UP001222027">
    <property type="component" value="Unassembled WGS sequence"/>
</dbReference>
<dbReference type="EMBL" id="JAQQAF010000006">
    <property type="protein sequence ID" value="KAJ8477092.1"/>
    <property type="molecule type" value="Genomic_DNA"/>
</dbReference>
<comment type="caution">
    <text evidence="7">The sequence shown here is derived from an EMBL/GenBank/DDBJ whole genome shotgun (WGS) entry which is preliminary data.</text>
</comment>
<keyword evidence="1" id="KW-0805">Transcription regulation</keyword>
<dbReference type="SUPFAM" id="SSF101941">
    <property type="entry name" value="NAC domain"/>
    <property type="match status" value="1"/>
</dbReference>
<dbReference type="InterPro" id="IPR003441">
    <property type="entry name" value="NAC-dom"/>
</dbReference>
<dbReference type="PANTHER" id="PTHR31744:SF220">
    <property type="entry name" value="LOW QUALITY PROTEIN: NAC DOMAIN-CONTAINING PROTEIN 90-LIKE"/>
    <property type="match status" value="1"/>
</dbReference>
<feature type="compositionally biased region" description="Low complexity" evidence="5">
    <location>
        <begin position="175"/>
        <end position="192"/>
    </location>
</feature>
<dbReference type="Gene3D" id="2.170.150.80">
    <property type="entry name" value="NAC domain"/>
    <property type="match status" value="1"/>
</dbReference>
<accession>A0AAV8QM64</accession>